<evidence type="ECO:0000256" key="12">
    <source>
        <dbReference type="ARBA" id="ARBA00040743"/>
    </source>
</evidence>
<protein>
    <recommendedName>
        <fullName evidence="2">Parvulin-like PPIase</fullName>
    </recommendedName>
    <alternativeName>
        <fullName evidence="9">Peptidyl-prolyl cis-trans isomerase plp</fullName>
    </alternativeName>
    <alternativeName>
        <fullName evidence="12">Periplasmic chaperone PpiD</fullName>
    </alternativeName>
    <alternativeName>
        <fullName evidence="13">Periplasmic folding chaperone</fullName>
    </alternativeName>
    <alternativeName>
        <fullName evidence="10">Rotamase plp</fullName>
    </alternativeName>
</protein>
<evidence type="ECO:0000256" key="13">
    <source>
        <dbReference type="ARBA" id="ARBA00042775"/>
    </source>
</evidence>
<dbReference type="OrthoDB" id="9768393at2"/>
<evidence type="ECO:0000256" key="9">
    <source>
        <dbReference type="ARBA" id="ARBA00030642"/>
    </source>
</evidence>
<evidence type="ECO:0000256" key="10">
    <source>
        <dbReference type="ARBA" id="ARBA00031484"/>
    </source>
</evidence>
<dbReference type="EMBL" id="VUOA01000005">
    <property type="protein sequence ID" value="KAA2243934.1"/>
    <property type="molecule type" value="Genomic_DNA"/>
</dbReference>
<dbReference type="Pfam" id="PF13145">
    <property type="entry name" value="Rotamase_2"/>
    <property type="match status" value="1"/>
</dbReference>
<dbReference type="GO" id="GO:0005886">
    <property type="term" value="C:plasma membrane"/>
    <property type="evidence" value="ECO:0007669"/>
    <property type="project" value="UniProtKB-SubCell"/>
</dbReference>
<sequence length="635" mass="69074">MMQGLRKAGQSWLGKIVVAVLFGLLIVSFAIWGINDIFRGGVRTAVAKVGDVEISADTFRTAYQAEIQRLQRQTRQSITPDRARALGLDQRVLARLISEAALNQRANTLNLAASDELVARSVREDEGFRGPNGTFDRNRFNEILRDNNLSEQAFVREQRSALARLQLADALTAALPVPMAAREAVHRYGAERRTTEFAVLPATAAGEIPAPSEEQLRAFHEERKTTFRAPEYRAISALVLTPETLVRPEAVSEADARARYEQVKGARFGTAERRTIEQIVFPDPAEAQAVAEQIKSGALTFEAAARERNIDPASLALGTFAKGELIDQSVADAAFALPKGGVSDPVQGRFGTVLLRVADVLPESVRPFEEVADQVRRELATERARTAIAEVHDQIEDQRAGARPLLEIAKEKGLSITTIPAVDRAGLDKAGKPVLGLPEREAVLNAAFASDIGVDNEALRTRDGGYVWYDVTGIEPARDRSFEEVRADVEAQWRADEIARRLRERATAMVERIEKGEAFAAVASEAGADVQTADDLARGTPKGELTGPVVAQIFATPVGKTAQAALDDGRRVVFRPTAATVPPYLSTAQASETVENQLRTVFTDDVLSQYISRIQTEVGVSINQDALRRAVGGEA</sequence>
<dbReference type="InterPro" id="IPR000297">
    <property type="entry name" value="PPIase_PpiC"/>
</dbReference>
<accession>A0A5B2VYP3</accession>
<evidence type="ECO:0000256" key="4">
    <source>
        <dbReference type="ARBA" id="ARBA00022519"/>
    </source>
</evidence>
<keyword evidence="14" id="KW-0697">Rotamase</keyword>
<evidence type="ECO:0000256" key="2">
    <source>
        <dbReference type="ARBA" id="ARBA00018370"/>
    </source>
</evidence>
<proteinExistence type="inferred from homology"/>
<dbReference type="SUPFAM" id="SSF109998">
    <property type="entry name" value="Triger factor/SurA peptide-binding domain-like"/>
    <property type="match status" value="1"/>
</dbReference>
<keyword evidence="4" id="KW-0997">Cell inner membrane</keyword>
<keyword evidence="7 15" id="KW-0472">Membrane</keyword>
<dbReference type="PANTHER" id="PTHR47529">
    <property type="entry name" value="PEPTIDYL-PROLYL CIS-TRANS ISOMERASE D"/>
    <property type="match status" value="1"/>
</dbReference>
<keyword evidence="6 15" id="KW-1133">Transmembrane helix</keyword>
<dbReference type="Pfam" id="PF13624">
    <property type="entry name" value="SurA_N_3"/>
    <property type="match status" value="1"/>
</dbReference>
<keyword evidence="5 15" id="KW-0812">Transmembrane</keyword>
<evidence type="ECO:0000256" key="5">
    <source>
        <dbReference type="ARBA" id="ARBA00022692"/>
    </source>
</evidence>
<evidence type="ECO:0000313" key="18">
    <source>
        <dbReference type="Proteomes" id="UP000323142"/>
    </source>
</evidence>
<feature type="transmembrane region" description="Helical" evidence="15">
    <location>
        <begin position="12"/>
        <end position="34"/>
    </location>
</feature>
<keyword evidence="3" id="KW-1003">Cell membrane</keyword>
<evidence type="ECO:0000256" key="1">
    <source>
        <dbReference type="ARBA" id="ARBA00004382"/>
    </source>
</evidence>
<keyword evidence="18" id="KW-1185">Reference proteome</keyword>
<dbReference type="RefSeq" id="WP_149815246.1">
    <property type="nucleotide sequence ID" value="NZ_VUOA01000005.1"/>
</dbReference>
<comment type="subcellular location">
    <subcellularLocation>
        <location evidence="1">Cell inner membrane</location>
        <topology evidence="1">Single-pass type II membrane protein</topology>
        <orientation evidence="1">Periplasmic side</orientation>
    </subcellularLocation>
</comment>
<evidence type="ECO:0000256" key="7">
    <source>
        <dbReference type="ARBA" id="ARBA00023136"/>
    </source>
</evidence>
<dbReference type="AlphaFoldDB" id="A0A5B2VYP3"/>
<dbReference type="InterPro" id="IPR027304">
    <property type="entry name" value="Trigger_fact/SurA_dom_sf"/>
</dbReference>
<evidence type="ECO:0000256" key="6">
    <source>
        <dbReference type="ARBA" id="ARBA00022989"/>
    </source>
</evidence>
<comment type="caution">
    <text evidence="17">The sequence shown here is derived from an EMBL/GenBank/DDBJ whole genome shotgun (WGS) entry which is preliminary data.</text>
</comment>
<evidence type="ECO:0000256" key="3">
    <source>
        <dbReference type="ARBA" id="ARBA00022475"/>
    </source>
</evidence>
<dbReference type="Proteomes" id="UP000323142">
    <property type="component" value="Unassembled WGS sequence"/>
</dbReference>
<keyword evidence="8" id="KW-0143">Chaperone</keyword>
<gene>
    <name evidence="17" type="ORF">F0L46_01400</name>
</gene>
<dbReference type="InterPro" id="IPR046357">
    <property type="entry name" value="PPIase_dom_sf"/>
</dbReference>
<dbReference type="Gene3D" id="1.10.4030.10">
    <property type="entry name" value="Porin chaperone SurA, peptide-binding domain"/>
    <property type="match status" value="1"/>
</dbReference>
<reference evidence="17 18" key="2">
    <citation type="submission" date="2019-09" db="EMBL/GenBank/DDBJ databases">
        <authorList>
            <person name="Jin C."/>
        </authorList>
    </citation>
    <scope>NUCLEOTIDE SEQUENCE [LARGE SCALE GENOMIC DNA]</scope>
    <source>
        <strain evidence="17 18">BN140002</strain>
    </source>
</reference>
<evidence type="ECO:0000256" key="15">
    <source>
        <dbReference type="SAM" id="Phobius"/>
    </source>
</evidence>
<dbReference type="PANTHER" id="PTHR47529:SF1">
    <property type="entry name" value="PERIPLASMIC CHAPERONE PPID"/>
    <property type="match status" value="1"/>
</dbReference>
<dbReference type="Gene3D" id="3.10.50.40">
    <property type="match status" value="1"/>
</dbReference>
<evidence type="ECO:0000256" key="8">
    <source>
        <dbReference type="ARBA" id="ARBA00023186"/>
    </source>
</evidence>
<evidence type="ECO:0000256" key="14">
    <source>
        <dbReference type="PROSITE-ProRule" id="PRU00278"/>
    </source>
</evidence>
<feature type="domain" description="PpiC" evidence="16">
    <location>
        <begin position="271"/>
        <end position="359"/>
    </location>
</feature>
<dbReference type="PROSITE" id="PS50198">
    <property type="entry name" value="PPIC_PPIASE_2"/>
    <property type="match status" value="1"/>
</dbReference>
<reference evidence="17 18" key="1">
    <citation type="submission" date="2019-09" db="EMBL/GenBank/DDBJ databases">
        <title>Salinarimonas rosea gen. nov., sp. nov., a new member of the a-2 subgroup of the Proteobacteria.</title>
        <authorList>
            <person name="Liu J."/>
        </authorList>
    </citation>
    <scope>NUCLEOTIDE SEQUENCE [LARGE SCALE GENOMIC DNA]</scope>
    <source>
        <strain evidence="17 18">BN140002</strain>
    </source>
</reference>
<dbReference type="InterPro" id="IPR052029">
    <property type="entry name" value="PpiD_chaperone"/>
</dbReference>
<dbReference type="GO" id="GO:0003755">
    <property type="term" value="F:peptidyl-prolyl cis-trans isomerase activity"/>
    <property type="evidence" value="ECO:0007669"/>
    <property type="project" value="UniProtKB-KW"/>
</dbReference>
<evidence type="ECO:0000313" key="17">
    <source>
        <dbReference type="EMBL" id="KAA2243934.1"/>
    </source>
</evidence>
<keyword evidence="14 17" id="KW-0413">Isomerase</keyword>
<dbReference type="SUPFAM" id="SSF54534">
    <property type="entry name" value="FKBP-like"/>
    <property type="match status" value="1"/>
</dbReference>
<organism evidence="17 18">
    <name type="scientific">Salinarimonas soli</name>
    <dbReference type="NCBI Taxonomy" id="1638099"/>
    <lineage>
        <taxon>Bacteria</taxon>
        <taxon>Pseudomonadati</taxon>
        <taxon>Pseudomonadota</taxon>
        <taxon>Alphaproteobacteria</taxon>
        <taxon>Hyphomicrobiales</taxon>
        <taxon>Salinarimonadaceae</taxon>
        <taxon>Salinarimonas</taxon>
    </lineage>
</organism>
<evidence type="ECO:0000256" key="11">
    <source>
        <dbReference type="ARBA" id="ARBA00038408"/>
    </source>
</evidence>
<evidence type="ECO:0000259" key="16">
    <source>
        <dbReference type="PROSITE" id="PS50198"/>
    </source>
</evidence>
<comment type="similarity">
    <text evidence="11">Belongs to the PpiD chaperone family.</text>
</comment>
<name>A0A5B2VYP3_9HYPH</name>